<dbReference type="InterPro" id="IPR045863">
    <property type="entry name" value="CorA_TM1_TM2"/>
</dbReference>
<feature type="transmembrane region" description="Helical" evidence="5">
    <location>
        <begin position="482"/>
        <end position="506"/>
    </location>
</feature>
<reference evidence="6 7" key="1">
    <citation type="submission" date="2015-07" db="EMBL/GenBank/DDBJ databases">
        <title>Comparative genomics of the Sigatoka disease complex on banana suggests a link between parallel evolutionary changes in Pseudocercospora fijiensis and Pseudocercospora eumusae and increased virulence on the banana host.</title>
        <authorList>
            <person name="Chang T.-C."/>
            <person name="Salvucci A."/>
            <person name="Crous P.W."/>
            <person name="Stergiopoulos I."/>
        </authorList>
    </citation>
    <scope>NUCLEOTIDE SEQUENCE [LARGE SCALE GENOMIC DNA]</scope>
    <source>
        <strain evidence="6 7">CBS 114824</strain>
    </source>
</reference>
<keyword evidence="3 5" id="KW-1133">Transmembrane helix</keyword>
<evidence type="ECO:0000256" key="4">
    <source>
        <dbReference type="ARBA" id="ARBA00023136"/>
    </source>
</evidence>
<keyword evidence="2 5" id="KW-0812">Transmembrane</keyword>
<protein>
    <submittedName>
        <fullName evidence="6">Uncharacterized protein</fullName>
    </submittedName>
</protein>
<gene>
    <name evidence="6" type="ORF">AC578_3655</name>
</gene>
<dbReference type="GO" id="GO:0046873">
    <property type="term" value="F:metal ion transmembrane transporter activity"/>
    <property type="evidence" value="ECO:0007669"/>
    <property type="project" value="InterPro"/>
</dbReference>
<dbReference type="STRING" id="321146.A0A139GXA0"/>
<proteinExistence type="predicted"/>
<keyword evidence="4 5" id="KW-0472">Membrane</keyword>
<dbReference type="Proteomes" id="UP000070133">
    <property type="component" value="Unassembled WGS sequence"/>
</dbReference>
<dbReference type="Gene3D" id="1.20.58.340">
    <property type="entry name" value="Magnesium transport protein CorA, transmembrane region"/>
    <property type="match status" value="1"/>
</dbReference>
<dbReference type="InterPro" id="IPR002523">
    <property type="entry name" value="MgTranspt_CorA/ZnTranspt_ZntB"/>
</dbReference>
<evidence type="ECO:0000256" key="5">
    <source>
        <dbReference type="SAM" id="Phobius"/>
    </source>
</evidence>
<evidence type="ECO:0000256" key="3">
    <source>
        <dbReference type="ARBA" id="ARBA00022989"/>
    </source>
</evidence>
<feature type="transmembrane region" description="Helical" evidence="5">
    <location>
        <begin position="518"/>
        <end position="540"/>
    </location>
</feature>
<keyword evidence="7" id="KW-1185">Reference proteome</keyword>
<evidence type="ECO:0000313" key="6">
    <source>
        <dbReference type="EMBL" id="KXS94826.1"/>
    </source>
</evidence>
<sequence>MAAPPVNRRASRLRADTEPLTSDVYGQLISYHAHQGPHPTLHPGTIYQDLTQFLDGQRILPRTRDEQTTGVCAYHGILLTFNRAGVRSQKPYTDARECALAMQSRERDDPYSQILFLRGHTSPEWIKNTGAAWNVDPEFFNSTMLFRCRNLNSAYPSPPSSYPDIVRLPIVTIGRRDTGVTSRLLDKMRLSTIEQLAEYQHCLRQGKQVNLCDSIVRGLCVIDEQHFIIEQEVAVCVQLETRKDGDKGWNALISTDIANCLAEGASGGLNACWMANMGSEFNASGTRFHSTVHHSKKIAFRSRHAENVVSDMRHRHDCRCSQTASLIPLNYGHQLDARAASIDPLYAFSDLFRFVISTENQLINLLSEFVNQETGLEALIAGKLSTSNLVYCERILDARIRKMRDILNWLKSRETSRWPKITDGDTAFHKVKETINDLHVDFEHLLRSAEDLSKRYHTTMTAITNQAILAESRQALSQGSHVARLTLVASGFIPLSFTTSLFGMNVSQLGNGNPLPSIWAWVVVSVPLLALTLAFCLWPVSPERHSGAIPATRFTRVVR</sequence>
<name>A0A139GXA0_9PEZI</name>
<evidence type="ECO:0000256" key="1">
    <source>
        <dbReference type="ARBA" id="ARBA00004141"/>
    </source>
</evidence>
<evidence type="ECO:0000313" key="7">
    <source>
        <dbReference type="Proteomes" id="UP000070133"/>
    </source>
</evidence>
<comment type="caution">
    <text evidence="6">The sequence shown here is derived from an EMBL/GenBank/DDBJ whole genome shotgun (WGS) entry which is preliminary data.</text>
</comment>
<dbReference type="AlphaFoldDB" id="A0A139GXA0"/>
<dbReference type="OrthoDB" id="3231000at2759"/>
<organism evidence="6 7">
    <name type="scientific">Pseudocercospora eumusae</name>
    <dbReference type="NCBI Taxonomy" id="321146"/>
    <lineage>
        <taxon>Eukaryota</taxon>
        <taxon>Fungi</taxon>
        <taxon>Dikarya</taxon>
        <taxon>Ascomycota</taxon>
        <taxon>Pezizomycotina</taxon>
        <taxon>Dothideomycetes</taxon>
        <taxon>Dothideomycetidae</taxon>
        <taxon>Mycosphaerellales</taxon>
        <taxon>Mycosphaerellaceae</taxon>
        <taxon>Pseudocercospora</taxon>
    </lineage>
</organism>
<dbReference type="SUPFAM" id="SSF144083">
    <property type="entry name" value="Magnesium transport protein CorA, transmembrane region"/>
    <property type="match status" value="1"/>
</dbReference>
<evidence type="ECO:0000256" key="2">
    <source>
        <dbReference type="ARBA" id="ARBA00022692"/>
    </source>
</evidence>
<dbReference type="Pfam" id="PF01544">
    <property type="entry name" value="CorA"/>
    <property type="match status" value="1"/>
</dbReference>
<dbReference type="EMBL" id="LFZN01000254">
    <property type="protein sequence ID" value="KXS94826.1"/>
    <property type="molecule type" value="Genomic_DNA"/>
</dbReference>
<dbReference type="GO" id="GO:0016020">
    <property type="term" value="C:membrane"/>
    <property type="evidence" value="ECO:0007669"/>
    <property type="project" value="UniProtKB-SubCell"/>
</dbReference>
<comment type="subcellular location">
    <subcellularLocation>
        <location evidence="1">Membrane</location>
        <topology evidence="1">Multi-pass membrane protein</topology>
    </subcellularLocation>
</comment>
<accession>A0A139GXA0</accession>